<organism evidence="1 2">
    <name type="scientific">Caldicellulosiruptor morganii</name>
    <dbReference type="NCBI Taxonomy" id="1387555"/>
    <lineage>
        <taxon>Bacteria</taxon>
        <taxon>Bacillati</taxon>
        <taxon>Bacillota</taxon>
        <taxon>Bacillota incertae sedis</taxon>
        <taxon>Caldicellulosiruptorales</taxon>
        <taxon>Caldicellulosiruptoraceae</taxon>
        <taxon>Caldicellulosiruptor</taxon>
    </lineage>
</organism>
<keyword evidence="2" id="KW-1185">Reference proteome</keyword>
<protein>
    <submittedName>
        <fullName evidence="1">Uncharacterized protein</fullName>
    </submittedName>
</protein>
<accession>A0ABY7BQ23</accession>
<evidence type="ECO:0000313" key="1">
    <source>
        <dbReference type="EMBL" id="WAM34151.1"/>
    </source>
</evidence>
<dbReference type="RefSeq" id="WP_268760813.1">
    <property type="nucleotide sequence ID" value="NZ_CP113865.1"/>
</dbReference>
<reference evidence="1" key="1">
    <citation type="submission" date="2022-12" db="EMBL/GenBank/DDBJ databases">
        <authorList>
            <person name="Bing R.G."/>
            <person name="Willard D.J."/>
            <person name="Manesh M.J.H."/>
            <person name="Laemthong T."/>
            <person name="Crosby J.R."/>
            <person name="Kelly R.M."/>
        </authorList>
    </citation>
    <scope>NUCLEOTIDE SEQUENCE</scope>
    <source>
        <strain evidence="1">DSM 8990</strain>
    </source>
</reference>
<sequence>MLRNVKLSYSFDLSLKLINLGTSQNGSYSSLTADEIRCLFSAKQTKFVYLDMLTNANLWRTLYKRYSNFEHHKYRANYSEISESLKKEQHNKLQFLQTIKW</sequence>
<proteinExistence type="predicted"/>
<evidence type="ECO:0000313" key="2">
    <source>
        <dbReference type="Proteomes" id="UP001164909"/>
    </source>
</evidence>
<name>A0ABY7BQ23_9FIRM</name>
<dbReference type="EMBL" id="CP113865">
    <property type="protein sequence ID" value="WAM34151.1"/>
    <property type="molecule type" value="Genomic_DNA"/>
</dbReference>
<dbReference type="Proteomes" id="UP001164909">
    <property type="component" value="Chromosome"/>
</dbReference>
<gene>
    <name evidence="1" type="ORF">OTK00_000325</name>
</gene>